<keyword evidence="15" id="KW-1185">Reference proteome</keyword>
<evidence type="ECO:0000313" key="16">
    <source>
        <dbReference type="RefSeq" id="XP_026280686.1"/>
    </source>
</evidence>
<evidence type="ECO:0000256" key="9">
    <source>
        <dbReference type="ARBA" id="ARBA00023140"/>
    </source>
</evidence>
<dbReference type="GO" id="GO:0005777">
    <property type="term" value="C:peroxisome"/>
    <property type="evidence" value="ECO:0007669"/>
    <property type="project" value="UniProtKB-SubCell"/>
</dbReference>
<dbReference type="PANTHER" id="PTHR24096">
    <property type="entry name" value="LONG-CHAIN-FATTY-ACID--COA LIGASE"/>
    <property type="match status" value="1"/>
</dbReference>
<evidence type="ECO:0000256" key="7">
    <source>
        <dbReference type="ARBA" id="ARBA00023002"/>
    </source>
</evidence>
<dbReference type="AlphaFoldDB" id="A0A6J1SHL7"/>
<dbReference type="Pfam" id="PF00501">
    <property type="entry name" value="AMP-binding"/>
    <property type="match status" value="1"/>
</dbReference>
<accession>A0A6J1SHL7</accession>
<dbReference type="PROSITE" id="PS00455">
    <property type="entry name" value="AMP_BINDING"/>
    <property type="match status" value="1"/>
</dbReference>
<keyword evidence="9" id="KW-0576">Peroxisome</keyword>
<evidence type="ECO:0000259" key="14">
    <source>
        <dbReference type="Pfam" id="PF13193"/>
    </source>
</evidence>
<dbReference type="Gene3D" id="2.30.38.10">
    <property type="entry name" value="Luciferase, Domain 3"/>
    <property type="match status" value="1"/>
</dbReference>
<dbReference type="InterPro" id="IPR000873">
    <property type="entry name" value="AMP-dep_synth/lig_dom"/>
</dbReference>
<dbReference type="EC" id="1.13.12.7" evidence="4"/>
<dbReference type="SUPFAM" id="SSF56801">
    <property type="entry name" value="Acetyl-CoA synthetase-like"/>
    <property type="match status" value="1"/>
</dbReference>
<dbReference type="KEGG" id="foc:113208062"/>
<dbReference type="GO" id="GO:0004497">
    <property type="term" value="F:monooxygenase activity"/>
    <property type="evidence" value="ECO:0007669"/>
    <property type="project" value="UniProtKB-KW"/>
</dbReference>
<dbReference type="Pfam" id="PF13193">
    <property type="entry name" value="AMP-binding_C"/>
    <property type="match status" value="1"/>
</dbReference>
<evidence type="ECO:0000313" key="15">
    <source>
        <dbReference type="Proteomes" id="UP000504606"/>
    </source>
</evidence>
<dbReference type="FunFam" id="3.30.300.30:FF:000007">
    <property type="entry name" value="4-coumarate--CoA ligase 2"/>
    <property type="match status" value="1"/>
</dbReference>
<name>A0A6J1SHL7_FRAOC</name>
<feature type="domain" description="AMP-binding enzyme C-terminal" evidence="14">
    <location>
        <begin position="453"/>
        <end position="529"/>
    </location>
</feature>
<keyword evidence="11" id="KW-0599">Photoprotein</keyword>
<evidence type="ECO:0000256" key="10">
    <source>
        <dbReference type="ARBA" id="ARBA00023223"/>
    </source>
</evidence>
<organism evidence="15 16">
    <name type="scientific">Frankliniella occidentalis</name>
    <name type="common">Western flower thrips</name>
    <name type="synonym">Euthrips occidentalis</name>
    <dbReference type="NCBI Taxonomy" id="133901"/>
    <lineage>
        <taxon>Eukaryota</taxon>
        <taxon>Metazoa</taxon>
        <taxon>Ecdysozoa</taxon>
        <taxon>Arthropoda</taxon>
        <taxon>Hexapoda</taxon>
        <taxon>Insecta</taxon>
        <taxon>Pterygota</taxon>
        <taxon>Neoptera</taxon>
        <taxon>Paraneoptera</taxon>
        <taxon>Thysanoptera</taxon>
        <taxon>Terebrantia</taxon>
        <taxon>Thripoidea</taxon>
        <taxon>Thripidae</taxon>
        <taxon>Frankliniella</taxon>
    </lineage>
</organism>
<evidence type="ECO:0000256" key="8">
    <source>
        <dbReference type="ARBA" id="ARBA00023033"/>
    </source>
</evidence>
<dbReference type="Gene3D" id="3.30.300.30">
    <property type="match status" value="1"/>
</dbReference>
<evidence type="ECO:0000256" key="1">
    <source>
        <dbReference type="ARBA" id="ARBA00001946"/>
    </source>
</evidence>
<dbReference type="RefSeq" id="XP_026280686.1">
    <property type="nucleotide sequence ID" value="XM_026424901.2"/>
</dbReference>
<keyword evidence="10" id="KW-0455">Luminescence</keyword>
<evidence type="ECO:0000256" key="2">
    <source>
        <dbReference type="ARBA" id="ARBA00004275"/>
    </source>
</evidence>
<keyword evidence="6" id="KW-0460">Magnesium</keyword>
<dbReference type="OrthoDB" id="10253869at2759"/>
<protein>
    <recommendedName>
        <fullName evidence="5">Luciferin 4-monooxygenase</fullName>
        <ecNumber evidence="4">1.13.12.7</ecNumber>
    </recommendedName>
</protein>
<comment type="cofactor">
    <cofactor evidence="1">
        <name>Mg(2+)</name>
        <dbReference type="ChEBI" id="CHEBI:18420"/>
    </cofactor>
</comment>
<dbReference type="Proteomes" id="UP000504606">
    <property type="component" value="Unplaced"/>
</dbReference>
<dbReference type="InterPro" id="IPR045851">
    <property type="entry name" value="AMP-bd_C_sf"/>
</dbReference>
<evidence type="ECO:0000256" key="12">
    <source>
        <dbReference type="ARBA" id="ARBA00048497"/>
    </source>
</evidence>
<evidence type="ECO:0000256" key="11">
    <source>
        <dbReference type="ARBA" id="ARBA00023262"/>
    </source>
</evidence>
<sequence>MDDDNVLRGKSLPPVPQISIGEYLLNHLKQKGDDVAQVDVVTGETQTFPQILAKSIRAAQYMLGLGIRPGDVVGISSENSLDFCIPVLAAFYNGASCAPFNPAYTEGELDHTMSISRPRIVFASALTIQRVIKAAENIDSIRDIVLIGCGDPGPLPYNIRRLSDFLTSSQYSSSAFVPARVNHEKDTCLILCSSGTTGLPKGVELTHRNFLTFINVCLDGGLPKPRGDNTSENLLGLLPFYHGYGFALLSIAIARGDQVIVFPRFEEELFLRAVQDYKIATLYVVPPLMVFLAKHPVVEKYDLSHVQTIICGAAPLSKDTQNAVSKRIGVKDIRQGYGMTETSVLATSIEEHQAQRVKMGSSGRVVKGMMAKVVDVETGKSLPRNKEGEICFKGHMIMKGYRNNKEATLETVDKDGWLHTGDIGYFDDEGDIFVVDRIKELIKYKGFQVAPAELEAVLYTNKAVRDACVVGKKDEISGEIPVAFVVLQPNVKITEKELVDYVNGRVSAQKKLRGGIKFVPEIPRNPSGKLLRRLLRSKL</sequence>
<gene>
    <name evidence="16" type="primary">LOC113208062</name>
</gene>
<feature type="domain" description="AMP-dependent synthetase/ligase" evidence="13">
    <location>
        <begin position="28"/>
        <end position="401"/>
    </location>
</feature>
<dbReference type="InterPro" id="IPR025110">
    <property type="entry name" value="AMP-bd_C"/>
</dbReference>
<dbReference type="PANTHER" id="PTHR24096:SF423">
    <property type="entry name" value="GM05240P"/>
    <property type="match status" value="1"/>
</dbReference>
<evidence type="ECO:0000256" key="4">
    <source>
        <dbReference type="ARBA" id="ARBA00012532"/>
    </source>
</evidence>
<dbReference type="GO" id="GO:0016405">
    <property type="term" value="F:CoA-ligase activity"/>
    <property type="evidence" value="ECO:0007669"/>
    <property type="project" value="TreeGrafter"/>
</dbReference>
<comment type="subcellular location">
    <subcellularLocation>
        <location evidence="2">Peroxisome</location>
    </subcellularLocation>
</comment>
<keyword evidence="8" id="KW-0503">Monooxygenase</keyword>
<dbReference type="CDD" id="cd05911">
    <property type="entry name" value="Firefly_Luc_like"/>
    <property type="match status" value="1"/>
</dbReference>
<dbReference type="GeneID" id="113208062"/>
<comment type="similarity">
    <text evidence="3">Belongs to the ATP-dependent AMP-binding enzyme family.</text>
</comment>
<evidence type="ECO:0000256" key="3">
    <source>
        <dbReference type="ARBA" id="ARBA00006432"/>
    </source>
</evidence>
<proteinExistence type="inferred from homology"/>
<dbReference type="GO" id="GO:0008218">
    <property type="term" value="P:bioluminescence"/>
    <property type="evidence" value="ECO:0007669"/>
    <property type="project" value="UniProtKB-KW"/>
</dbReference>
<dbReference type="Gene3D" id="3.40.50.980">
    <property type="match status" value="2"/>
</dbReference>
<comment type="catalytic activity">
    <reaction evidence="12">
        <text>firefly D-luciferin + ATP + O2 = firefly oxyluciferin + hnu + AMP + CO2 + diphosphate</text>
        <dbReference type="Rhea" id="RHEA:10732"/>
        <dbReference type="ChEBI" id="CHEBI:15379"/>
        <dbReference type="ChEBI" id="CHEBI:16526"/>
        <dbReference type="ChEBI" id="CHEBI:16792"/>
        <dbReference type="ChEBI" id="CHEBI:30212"/>
        <dbReference type="ChEBI" id="CHEBI:30616"/>
        <dbReference type="ChEBI" id="CHEBI:33019"/>
        <dbReference type="ChEBI" id="CHEBI:58038"/>
        <dbReference type="ChEBI" id="CHEBI:456215"/>
        <dbReference type="EC" id="1.13.12.7"/>
    </reaction>
</comment>
<keyword evidence="7" id="KW-0560">Oxidoreductase</keyword>
<evidence type="ECO:0000256" key="5">
    <source>
        <dbReference type="ARBA" id="ARBA00019043"/>
    </source>
</evidence>
<reference evidence="16" key="1">
    <citation type="submission" date="2025-08" db="UniProtKB">
        <authorList>
            <consortium name="RefSeq"/>
        </authorList>
    </citation>
    <scope>IDENTIFICATION</scope>
    <source>
        <tissue evidence="16">Whole organism</tissue>
    </source>
</reference>
<evidence type="ECO:0000259" key="13">
    <source>
        <dbReference type="Pfam" id="PF00501"/>
    </source>
</evidence>
<evidence type="ECO:0000256" key="6">
    <source>
        <dbReference type="ARBA" id="ARBA00022842"/>
    </source>
</evidence>
<dbReference type="InterPro" id="IPR020845">
    <property type="entry name" value="AMP-binding_CS"/>
</dbReference>